<proteinExistence type="predicted"/>
<sequence>MMRISTELTVTTACTSHQAVSTPRAAVKPNTNGLPLIERPGRPNGSAGETPAGASGGTTLSGATAAALPGGAGGTPGSTRGPADVRIGSGAAVTVSGTAAPAGAPATALPSGTTFSAGTAFSAGAAERAGASGPVGGTPEAGGEDADGPRPPEVDSDTPGHCPFTREIVGLPDRPSPWSSP</sequence>
<feature type="compositionally biased region" description="Low complexity" evidence="1">
    <location>
        <begin position="50"/>
        <end position="69"/>
    </location>
</feature>
<evidence type="ECO:0000313" key="3">
    <source>
        <dbReference type="Proteomes" id="UP001499930"/>
    </source>
</evidence>
<feature type="compositionally biased region" description="Low complexity" evidence="1">
    <location>
        <begin position="77"/>
        <end position="86"/>
    </location>
</feature>
<dbReference type="Proteomes" id="UP001499930">
    <property type="component" value="Unassembled WGS sequence"/>
</dbReference>
<comment type="caution">
    <text evidence="2">The sequence shown here is derived from an EMBL/GenBank/DDBJ whole genome shotgun (WGS) entry which is preliminary data.</text>
</comment>
<accession>A0ABN3Y4Z2</accession>
<feature type="region of interest" description="Disordered" evidence="1">
    <location>
        <begin position="125"/>
        <end position="181"/>
    </location>
</feature>
<name>A0ABN3Y4Z2_9ACTN</name>
<organism evidence="2 3">
    <name type="scientific">Streptosporangium longisporum</name>
    <dbReference type="NCBI Taxonomy" id="46187"/>
    <lineage>
        <taxon>Bacteria</taxon>
        <taxon>Bacillati</taxon>
        <taxon>Actinomycetota</taxon>
        <taxon>Actinomycetes</taxon>
        <taxon>Streptosporangiales</taxon>
        <taxon>Streptosporangiaceae</taxon>
        <taxon>Streptosporangium</taxon>
    </lineage>
</organism>
<keyword evidence="3" id="KW-1185">Reference proteome</keyword>
<feature type="region of interest" description="Disordered" evidence="1">
    <location>
        <begin position="18"/>
        <end position="86"/>
    </location>
</feature>
<evidence type="ECO:0000313" key="2">
    <source>
        <dbReference type="EMBL" id="GAA3018676.1"/>
    </source>
</evidence>
<evidence type="ECO:0000256" key="1">
    <source>
        <dbReference type="SAM" id="MobiDB-lite"/>
    </source>
</evidence>
<reference evidence="3" key="1">
    <citation type="journal article" date="2019" name="Int. J. Syst. Evol. Microbiol.">
        <title>The Global Catalogue of Microorganisms (GCM) 10K type strain sequencing project: providing services to taxonomists for standard genome sequencing and annotation.</title>
        <authorList>
            <consortium name="The Broad Institute Genomics Platform"/>
            <consortium name="The Broad Institute Genome Sequencing Center for Infectious Disease"/>
            <person name="Wu L."/>
            <person name="Ma J."/>
        </authorList>
    </citation>
    <scope>NUCLEOTIDE SEQUENCE [LARGE SCALE GENOMIC DNA]</scope>
    <source>
        <strain evidence="3">JCM 3106</strain>
    </source>
</reference>
<protein>
    <submittedName>
        <fullName evidence="2">Uncharacterized protein</fullName>
    </submittedName>
</protein>
<dbReference type="EMBL" id="BAAAWD010000014">
    <property type="protein sequence ID" value="GAA3018676.1"/>
    <property type="molecule type" value="Genomic_DNA"/>
</dbReference>
<gene>
    <name evidence="2" type="ORF">GCM10017559_48410</name>
</gene>